<keyword evidence="3 8" id="KW-0554">One-carbon metabolism</keyword>
<evidence type="ECO:0000256" key="3">
    <source>
        <dbReference type="ARBA" id="ARBA00022563"/>
    </source>
</evidence>
<comment type="catalytic activity">
    <reaction evidence="8">
        <text>(6R)-5,10-methenyltetrahydrofolate + H2O = (6R)-10-formyltetrahydrofolate + H(+)</text>
        <dbReference type="Rhea" id="RHEA:23700"/>
        <dbReference type="ChEBI" id="CHEBI:15377"/>
        <dbReference type="ChEBI" id="CHEBI:15378"/>
        <dbReference type="ChEBI" id="CHEBI:57455"/>
        <dbReference type="ChEBI" id="CHEBI:195366"/>
        <dbReference type="EC" id="3.5.4.9"/>
    </reaction>
</comment>
<keyword evidence="8" id="KW-0368">Histidine biosynthesis</keyword>
<dbReference type="GO" id="GO:0004477">
    <property type="term" value="F:methenyltetrahydrofolate cyclohydrolase activity"/>
    <property type="evidence" value="ECO:0007669"/>
    <property type="project" value="UniProtKB-UniRule"/>
</dbReference>
<evidence type="ECO:0000256" key="6">
    <source>
        <dbReference type="ARBA" id="ARBA00023002"/>
    </source>
</evidence>
<evidence type="ECO:0000256" key="1">
    <source>
        <dbReference type="ARBA" id="ARBA00004777"/>
    </source>
</evidence>
<evidence type="ECO:0000259" key="10">
    <source>
        <dbReference type="Pfam" id="PF02882"/>
    </source>
</evidence>
<dbReference type="InterPro" id="IPR020631">
    <property type="entry name" value="THF_DH/CycHdrlase_NAD-bd_dom"/>
</dbReference>
<dbReference type="InterPro" id="IPR020630">
    <property type="entry name" value="THF_DH/CycHdrlase_cat_dom"/>
</dbReference>
<evidence type="ECO:0000256" key="5">
    <source>
        <dbReference type="ARBA" id="ARBA00022857"/>
    </source>
</evidence>
<dbReference type="Pfam" id="PF00763">
    <property type="entry name" value="THF_DHG_CYH"/>
    <property type="match status" value="1"/>
</dbReference>
<keyword evidence="7 8" id="KW-0511">Multifunctional enzyme</keyword>
<keyword evidence="12" id="KW-1185">Reference proteome</keyword>
<comment type="catalytic activity">
    <reaction evidence="8">
        <text>(6R)-5,10-methylene-5,6,7,8-tetrahydrofolate + NADP(+) = (6R)-5,10-methenyltetrahydrofolate + NADPH</text>
        <dbReference type="Rhea" id="RHEA:22812"/>
        <dbReference type="ChEBI" id="CHEBI:15636"/>
        <dbReference type="ChEBI" id="CHEBI:57455"/>
        <dbReference type="ChEBI" id="CHEBI:57783"/>
        <dbReference type="ChEBI" id="CHEBI:58349"/>
        <dbReference type="EC" id="1.5.1.5"/>
    </reaction>
</comment>
<gene>
    <name evidence="8" type="primary">folD</name>
    <name evidence="11" type="ORF">H5V44_10195</name>
</gene>
<keyword evidence="4 8" id="KW-0378">Hydrolase</keyword>
<evidence type="ECO:0000256" key="8">
    <source>
        <dbReference type="HAMAP-Rule" id="MF_01576"/>
    </source>
</evidence>
<dbReference type="Gene3D" id="3.40.50.720">
    <property type="entry name" value="NAD(P)-binding Rossmann-like Domain"/>
    <property type="match status" value="1"/>
</dbReference>
<proteinExistence type="inferred from homology"/>
<dbReference type="PANTHER" id="PTHR48099:SF5">
    <property type="entry name" value="C-1-TETRAHYDROFOLATE SYNTHASE, CYTOPLASMIC"/>
    <property type="match status" value="1"/>
</dbReference>
<keyword evidence="8" id="KW-0028">Amino-acid biosynthesis</keyword>
<protein>
    <recommendedName>
        <fullName evidence="8">Bifunctional protein FolD</fullName>
    </recommendedName>
    <domain>
        <recommendedName>
            <fullName evidence="8">Methylenetetrahydrofolate dehydrogenase</fullName>
            <ecNumber evidence="8">1.5.1.5</ecNumber>
        </recommendedName>
    </domain>
    <domain>
        <recommendedName>
            <fullName evidence="8">Methenyltetrahydrofolate cyclohydrolase</fullName>
            <ecNumber evidence="8">3.5.4.9</ecNumber>
        </recommendedName>
    </domain>
</protein>
<dbReference type="AlphaFoldDB" id="A0A7J9SKL1"/>
<dbReference type="FunFam" id="3.40.50.720:FF:000006">
    <property type="entry name" value="Bifunctional protein FolD"/>
    <property type="match status" value="1"/>
</dbReference>
<dbReference type="PRINTS" id="PR00085">
    <property type="entry name" value="THFDHDRGNASE"/>
</dbReference>
<dbReference type="GO" id="GO:0035999">
    <property type="term" value="P:tetrahydrofolate interconversion"/>
    <property type="evidence" value="ECO:0007669"/>
    <property type="project" value="UniProtKB-UniRule"/>
</dbReference>
<evidence type="ECO:0000256" key="7">
    <source>
        <dbReference type="ARBA" id="ARBA00023268"/>
    </source>
</evidence>
<evidence type="ECO:0000313" key="12">
    <source>
        <dbReference type="Proteomes" id="UP000546257"/>
    </source>
</evidence>
<dbReference type="EMBL" id="JACKXD010000003">
    <property type="protein sequence ID" value="MBB6646649.1"/>
    <property type="molecule type" value="Genomic_DNA"/>
</dbReference>
<feature type="domain" description="Tetrahydrofolate dehydrogenase/cyclohydrolase catalytic" evidence="9">
    <location>
        <begin position="19"/>
        <end position="133"/>
    </location>
</feature>
<dbReference type="RefSeq" id="WP_185193008.1">
    <property type="nucleotide sequence ID" value="NZ_JACKXD010000003.1"/>
</dbReference>
<comment type="subunit">
    <text evidence="2 8">Homodimer.</text>
</comment>
<sequence>MDPPSGTRAAAADPATTLLDGNAVADRIRDGLESSVGTLREVGVTPTLALVSMTESGAARTYVSMKQQACDAVGIETEIHELDPDKPAATLFDRLADLNDDPGVHGVSVQSPLAEHVDPRAAARRIAPRKDVEATHPENLGRLQAGTLRYKPPTPAGIQRLLDAYGIDPAGKRAVVIGRSETVGRPTATLLSGRGPGGDATTTLCHSRTEDLAAVTRSAELLVAAAGQPGLVDGGMLSEGVVVVDVGINRVDAGDAAAGQVVGDVDFESARGKAAAITPVPGGVGPLTVEMLLYNAVDAAGRHSGVGVDLP</sequence>
<feature type="binding site" evidence="8">
    <location>
        <begin position="178"/>
        <end position="180"/>
    </location>
    <ligand>
        <name>NADP(+)</name>
        <dbReference type="ChEBI" id="CHEBI:58349"/>
    </ligand>
</feature>
<evidence type="ECO:0000256" key="2">
    <source>
        <dbReference type="ARBA" id="ARBA00011738"/>
    </source>
</evidence>
<dbReference type="GO" id="GO:0006164">
    <property type="term" value="P:purine nucleotide biosynthetic process"/>
    <property type="evidence" value="ECO:0007669"/>
    <property type="project" value="UniProtKB-KW"/>
</dbReference>
<dbReference type="GO" id="GO:0000105">
    <property type="term" value="P:L-histidine biosynthetic process"/>
    <property type="evidence" value="ECO:0007669"/>
    <property type="project" value="UniProtKB-KW"/>
</dbReference>
<feature type="binding site" evidence="8">
    <location>
        <position position="248"/>
    </location>
    <ligand>
        <name>NADP(+)</name>
        <dbReference type="ChEBI" id="CHEBI:58349"/>
    </ligand>
</feature>
<keyword evidence="8" id="KW-0486">Methionine biosynthesis</keyword>
<dbReference type="InterPro" id="IPR036291">
    <property type="entry name" value="NAD(P)-bd_dom_sf"/>
</dbReference>
<dbReference type="EC" id="3.5.4.9" evidence="8"/>
<evidence type="ECO:0000313" key="11">
    <source>
        <dbReference type="EMBL" id="MBB6646649.1"/>
    </source>
</evidence>
<accession>A0A7J9SKL1</accession>
<dbReference type="SUPFAM" id="SSF53223">
    <property type="entry name" value="Aminoacid dehydrogenase-like, N-terminal domain"/>
    <property type="match status" value="1"/>
</dbReference>
<evidence type="ECO:0000259" key="9">
    <source>
        <dbReference type="Pfam" id="PF00763"/>
    </source>
</evidence>
<dbReference type="Pfam" id="PF02882">
    <property type="entry name" value="THF_DHG_CYH_C"/>
    <property type="match status" value="1"/>
</dbReference>
<dbReference type="InterPro" id="IPR046346">
    <property type="entry name" value="Aminoacid_DH-like_N_sf"/>
</dbReference>
<dbReference type="CDD" id="cd01080">
    <property type="entry name" value="NAD_bind_m-THF_DH_Cyclohyd"/>
    <property type="match status" value="1"/>
</dbReference>
<reference evidence="11 12" key="1">
    <citation type="submission" date="2020-08" db="EMBL/GenBank/DDBJ databases">
        <authorList>
            <person name="Seo M.-J."/>
        </authorList>
    </citation>
    <scope>NUCLEOTIDE SEQUENCE [LARGE SCALE GENOMIC DNA]</scope>
    <source>
        <strain evidence="11 12">MBLA0160</strain>
    </source>
</reference>
<dbReference type="Gene3D" id="3.40.50.10860">
    <property type="entry name" value="Leucine Dehydrogenase, chain A, domain 1"/>
    <property type="match status" value="1"/>
</dbReference>
<dbReference type="GO" id="GO:0005829">
    <property type="term" value="C:cytosol"/>
    <property type="evidence" value="ECO:0007669"/>
    <property type="project" value="TreeGrafter"/>
</dbReference>
<dbReference type="HAMAP" id="MF_01576">
    <property type="entry name" value="THF_DHG_CYH"/>
    <property type="match status" value="1"/>
</dbReference>
<keyword evidence="6 8" id="KW-0560">Oxidoreductase</keyword>
<dbReference type="SUPFAM" id="SSF51735">
    <property type="entry name" value="NAD(P)-binding Rossmann-fold domains"/>
    <property type="match status" value="1"/>
</dbReference>
<comment type="caution">
    <text evidence="11">The sequence shown here is derived from an EMBL/GenBank/DDBJ whole genome shotgun (WGS) entry which is preliminary data.</text>
</comment>
<keyword evidence="5 8" id="KW-0521">NADP</keyword>
<dbReference type="PANTHER" id="PTHR48099">
    <property type="entry name" value="C-1-TETRAHYDROFOLATE SYNTHASE, CYTOPLASMIC-RELATED"/>
    <property type="match status" value="1"/>
</dbReference>
<comment type="caution">
    <text evidence="8">Lacks conserved residue(s) required for the propagation of feature annotation.</text>
</comment>
<keyword evidence="8" id="KW-0658">Purine biosynthesis</keyword>
<comment type="function">
    <text evidence="8">Catalyzes the oxidation of 5,10-methylenetetrahydrofolate to 5,10-methenyltetrahydrofolate and then the hydrolysis of 5,10-methenyltetrahydrofolate to 10-formyltetrahydrofolate.</text>
</comment>
<comment type="similarity">
    <text evidence="8">Belongs to the tetrahydrofolate dehydrogenase/cyclohydrolase family.</text>
</comment>
<organism evidence="11 12">
    <name type="scientific">Halobellus ruber</name>
    <dbReference type="NCBI Taxonomy" id="2761102"/>
    <lineage>
        <taxon>Archaea</taxon>
        <taxon>Methanobacteriati</taxon>
        <taxon>Methanobacteriota</taxon>
        <taxon>Stenosarchaea group</taxon>
        <taxon>Halobacteria</taxon>
        <taxon>Halobacteriales</taxon>
        <taxon>Haloferacaceae</taxon>
        <taxon>Halobellus</taxon>
    </lineage>
</organism>
<name>A0A7J9SKL1_9EURY</name>
<dbReference type="EC" id="1.5.1.5" evidence="8"/>
<comment type="pathway">
    <text evidence="1 8">One-carbon metabolism; tetrahydrofolate interconversion.</text>
</comment>
<dbReference type="GO" id="GO:0009086">
    <property type="term" value="P:methionine biosynthetic process"/>
    <property type="evidence" value="ECO:0007669"/>
    <property type="project" value="UniProtKB-KW"/>
</dbReference>
<dbReference type="GO" id="GO:0004488">
    <property type="term" value="F:methylenetetrahydrofolate dehydrogenase (NADP+) activity"/>
    <property type="evidence" value="ECO:0007669"/>
    <property type="project" value="UniProtKB-UniRule"/>
</dbReference>
<dbReference type="UniPathway" id="UPA00193"/>
<dbReference type="Proteomes" id="UP000546257">
    <property type="component" value="Unassembled WGS sequence"/>
</dbReference>
<evidence type="ECO:0000256" key="4">
    <source>
        <dbReference type="ARBA" id="ARBA00022801"/>
    </source>
</evidence>
<feature type="domain" description="Tetrahydrofolate dehydrogenase/cyclohydrolase NAD(P)-binding" evidence="10">
    <location>
        <begin position="152"/>
        <end position="302"/>
    </location>
</feature>
<dbReference type="InterPro" id="IPR000672">
    <property type="entry name" value="THF_DH/CycHdrlase"/>
</dbReference>